<accession>A0A3E2TZN3</accession>
<gene>
    <name evidence="2" type="ORF">DWZ46_12275</name>
</gene>
<protein>
    <recommendedName>
        <fullName evidence="1">Coenzyme F420 hydrogenase/dehydrogenase beta subunit C-terminal domain-containing protein</fullName>
    </recommendedName>
</protein>
<dbReference type="PANTHER" id="PTHR43193">
    <property type="match status" value="1"/>
</dbReference>
<dbReference type="InterPro" id="IPR052977">
    <property type="entry name" value="Polyferredoxin-like_ET"/>
</dbReference>
<evidence type="ECO:0000259" key="1">
    <source>
        <dbReference type="Pfam" id="PF04432"/>
    </source>
</evidence>
<dbReference type="PANTHER" id="PTHR43193:SF2">
    <property type="entry name" value="POLYFERREDOXIN PROTEIN FWDF"/>
    <property type="match status" value="1"/>
</dbReference>
<feature type="domain" description="Coenzyme F420 hydrogenase/dehydrogenase beta subunit C-terminal" evidence="1">
    <location>
        <begin position="11"/>
        <end position="176"/>
    </location>
</feature>
<proteinExistence type="predicted"/>
<evidence type="ECO:0000313" key="3">
    <source>
        <dbReference type="Proteomes" id="UP000260991"/>
    </source>
</evidence>
<reference evidence="2 3" key="1">
    <citation type="submission" date="2018-08" db="EMBL/GenBank/DDBJ databases">
        <title>A genome reference for cultivated species of the human gut microbiota.</title>
        <authorList>
            <person name="Zou Y."/>
            <person name="Xue W."/>
            <person name="Luo G."/>
        </authorList>
    </citation>
    <scope>NUCLEOTIDE SEQUENCE [LARGE SCALE GENOMIC DNA]</scope>
    <source>
        <strain evidence="2 3">AF32-8AC</strain>
    </source>
</reference>
<comment type="caution">
    <text evidence="2">The sequence shown here is derived from an EMBL/GenBank/DDBJ whole genome shotgun (WGS) entry which is preliminary data.</text>
</comment>
<organism evidence="2 3">
    <name type="scientific">Faecalibacterium prausnitzii</name>
    <dbReference type="NCBI Taxonomy" id="853"/>
    <lineage>
        <taxon>Bacteria</taxon>
        <taxon>Bacillati</taxon>
        <taxon>Bacillota</taxon>
        <taxon>Clostridia</taxon>
        <taxon>Eubacteriales</taxon>
        <taxon>Oscillospiraceae</taxon>
        <taxon>Faecalibacterium</taxon>
    </lineage>
</organism>
<dbReference type="InterPro" id="IPR007525">
    <property type="entry name" value="FrhB_FdhB_C"/>
</dbReference>
<name>A0A3E2TZN3_9FIRM</name>
<dbReference type="EMBL" id="QVER01000017">
    <property type="protein sequence ID" value="RGB88227.1"/>
    <property type="molecule type" value="Genomic_DNA"/>
</dbReference>
<evidence type="ECO:0000313" key="2">
    <source>
        <dbReference type="EMBL" id="RGB88227.1"/>
    </source>
</evidence>
<dbReference type="AlphaFoldDB" id="A0A3E2TZN3"/>
<dbReference type="Proteomes" id="UP000260991">
    <property type="component" value="Unassembled WGS sequence"/>
</dbReference>
<dbReference type="Pfam" id="PF04432">
    <property type="entry name" value="FrhB_FdhB_C"/>
    <property type="match status" value="1"/>
</dbReference>
<sequence length="250" mass="29346">MKKHIEKKTVVCFIGTPCQVYGLKSFLGKEYDNLVTVDVVCHGTPSPKMWEKYLNLQKSKYHSEIESVAFRYKTYGYHSSTMRIAFKNGKSYFGSARVDLMLKSFFEGLSSRPSCYKCHFKTLERCSDFTIYDCWNAEKLVNNLIDDDKGFTNLIVQSSKGEKILEEIKDKYELYSVDLKKAADLDGVMIWNSAQPHPRRNEFYHGIDEELLDNHVQKFAPIKVKDYLIEYSKKYLYNMSAFRYIRNKLR</sequence>